<keyword evidence="3" id="KW-1185">Reference proteome</keyword>
<dbReference type="Proteomes" id="UP000275846">
    <property type="component" value="Unassembled WGS sequence"/>
</dbReference>
<name>A0A183SM93_SCHSO</name>
<dbReference type="EMBL" id="UYSU01033212">
    <property type="protein sequence ID" value="VDL91726.1"/>
    <property type="molecule type" value="Genomic_DNA"/>
</dbReference>
<gene>
    <name evidence="2" type="ORF">SSLN_LOCUS5341</name>
</gene>
<evidence type="ECO:0000313" key="3">
    <source>
        <dbReference type="Proteomes" id="UP000275846"/>
    </source>
</evidence>
<reference evidence="4" key="1">
    <citation type="submission" date="2016-06" db="UniProtKB">
        <authorList>
            <consortium name="WormBaseParasite"/>
        </authorList>
    </citation>
    <scope>IDENTIFICATION</scope>
</reference>
<protein>
    <submittedName>
        <fullName evidence="4">Protein phosphatase 1 regulatory subunit 1C</fullName>
    </submittedName>
</protein>
<accession>A0A183SM93</accession>
<evidence type="ECO:0000313" key="2">
    <source>
        <dbReference type="EMBL" id="VDL91726.1"/>
    </source>
</evidence>
<dbReference type="WBParaSite" id="SSLN_0000551201-mRNA-1">
    <property type="protein sequence ID" value="SSLN_0000551201-mRNA-1"/>
    <property type="gene ID" value="SSLN_0000551201"/>
</dbReference>
<organism evidence="4">
    <name type="scientific">Schistocephalus solidus</name>
    <name type="common">Tapeworm</name>
    <dbReference type="NCBI Taxonomy" id="70667"/>
    <lineage>
        <taxon>Eukaryota</taxon>
        <taxon>Metazoa</taxon>
        <taxon>Spiralia</taxon>
        <taxon>Lophotrochozoa</taxon>
        <taxon>Platyhelminthes</taxon>
        <taxon>Cestoda</taxon>
        <taxon>Eucestoda</taxon>
        <taxon>Diphyllobothriidea</taxon>
        <taxon>Diphyllobothriidae</taxon>
        <taxon>Schistocephalus</taxon>
    </lineage>
</organism>
<sequence>MTASEISGVAISHRSSAPDLEPPLVEPAGFSCGKEGKKKGIIFKVKSELNAVRCHHTRLTSNTASPPEKFQRSSEISAVVLLVKSKRSLVLRFQEEVCSRLQTSPSQVNNFRKAKSEPIINSLSCPFPAEISKDDQEKISAAEMEITQENGEINHWITSKKLQLNDQGDNGVPKDTCENKSLNHKKQRRINKPGLFISKNLQKNVRKCSNMLAVGFAGE</sequence>
<dbReference type="AlphaFoldDB" id="A0A183SM93"/>
<feature type="region of interest" description="Disordered" evidence="1">
    <location>
        <begin position="165"/>
        <end position="185"/>
    </location>
</feature>
<reference evidence="2 3" key="2">
    <citation type="submission" date="2018-11" db="EMBL/GenBank/DDBJ databases">
        <authorList>
            <consortium name="Pathogen Informatics"/>
        </authorList>
    </citation>
    <scope>NUCLEOTIDE SEQUENCE [LARGE SCALE GENOMIC DNA]</scope>
    <source>
        <strain evidence="2 3">NST_G2</strain>
    </source>
</reference>
<evidence type="ECO:0000256" key="1">
    <source>
        <dbReference type="SAM" id="MobiDB-lite"/>
    </source>
</evidence>
<proteinExistence type="predicted"/>
<evidence type="ECO:0000313" key="4">
    <source>
        <dbReference type="WBParaSite" id="SSLN_0000551201-mRNA-1"/>
    </source>
</evidence>